<dbReference type="Proteomes" id="UP000239434">
    <property type="component" value="Unassembled WGS sequence"/>
</dbReference>
<organism evidence="1 2">
    <name type="scientific">Phyllobacterium phragmitis</name>
    <dbReference type="NCBI Taxonomy" id="2670329"/>
    <lineage>
        <taxon>Bacteria</taxon>
        <taxon>Pseudomonadati</taxon>
        <taxon>Pseudomonadota</taxon>
        <taxon>Alphaproteobacteria</taxon>
        <taxon>Hyphomicrobiales</taxon>
        <taxon>Phyllobacteriaceae</taxon>
        <taxon>Phyllobacterium</taxon>
    </lineage>
</organism>
<evidence type="ECO:0000313" key="2">
    <source>
        <dbReference type="Proteomes" id="UP000239434"/>
    </source>
</evidence>
<dbReference type="AlphaFoldDB" id="A0A2S9IIX7"/>
<reference evidence="1 2" key="1">
    <citation type="submission" date="2018-02" db="EMBL/GenBank/DDBJ databases">
        <title>The draft genome of Phyllobacterium sp. 1N-3.</title>
        <authorList>
            <person name="Liu L."/>
            <person name="Li L."/>
            <person name="Zhang X."/>
            <person name="Wang T."/>
            <person name="Liang L."/>
        </authorList>
    </citation>
    <scope>NUCLEOTIDE SEQUENCE [LARGE SCALE GENOMIC DNA]</scope>
    <source>
        <strain evidence="1 2">1N-3</strain>
    </source>
</reference>
<proteinExistence type="predicted"/>
<gene>
    <name evidence="1" type="ORF">C5748_26755</name>
</gene>
<protein>
    <submittedName>
        <fullName evidence="1">Uncharacterized protein</fullName>
    </submittedName>
</protein>
<comment type="caution">
    <text evidence="1">The sequence shown here is derived from an EMBL/GenBank/DDBJ whole genome shotgun (WGS) entry which is preliminary data.</text>
</comment>
<evidence type="ECO:0000313" key="1">
    <source>
        <dbReference type="EMBL" id="PRD40475.1"/>
    </source>
</evidence>
<sequence>MTLGASHNKPDQPDVTVFRKDETLDRLAQTFNVAQFVSFAPTAGGPAQQFCRITGFEANHQFESVADAIQALFERSAEGTVNVRSFSADQSQSRDFIYGVDTAAAAVTAVERMADEGAFTIVNETIDVSDGGVSGVVMGDIVEFRPDMTPRGVEKPGFARLPTDGAVQLFKTVYGVDVDFSHGRNGRLEFSLHPRPRGWKKDNVIFWEHSEDFLPTGLVKAEWPNDFSRMIGDKAYGLLIADINGFPVPRTTVISRRVAPFSFGRATGLEEVWIRTSPREQVPGKFTTARGWQDPFALLQAEDPDGTAISSVLSQRGVAAQWSGAAIETSSGVLVVEGIKGTGDRFMVGLADPEPVPDGILARVRDVHDRLLGALGATRFEWVFDGAEVWIVQLHSGASVSDGDIIVPGDVGEWVDFDVSQGLEALRSLSSSLKPDTGITLDRRIGLTSHLADVLRKAGVPARVRAR</sequence>
<accession>A0A2S9IIX7</accession>
<keyword evidence="2" id="KW-1185">Reference proteome</keyword>
<name>A0A2S9IIX7_9HYPH</name>
<dbReference type="EMBL" id="PVBR01000046">
    <property type="protein sequence ID" value="PRD40475.1"/>
    <property type="molecule type" value="Genomic_DNA"/>
</dbReference>